<keyword evidence="1" id="KW-0489">Methyltransferase</keyword>
<evidence type="ECO:0000256" key="2">
    <source>
        <dbReference type="ARBA" id="ARBA00022679"/>
    </source>
</evidence>
<evidence type="ECO:0000259" key="3">
    <source>
        <dbReference type="Pfam" id="PF13649"/>
    </source>
</evidence>
<sequence>MDNPDLYKKSSDLRDDDHAQLLDEFAPTFNWRVDGKDSVMDVGCAGGNVTTEIVLPRLPTTFSRLMGVDVNEKMIDYANKCYKIPKVSFSTLDIGGDVSEFRQKNDPFDHIITFFCLHLVPDQKRAVQNIYDLLETNGDCFLHILADFSGFDIYKAMYPRWSEYMVNIDNFISPYYHRIDPVNMLKNHLKNAGFTQYTVVERRRIVAYHNIQEFIGAFKPIIPFFKHIPLERHSEFFDEFCKLAMEIRPDEGIQIEKFKASQNVNIFVSYKFVIAYARK</sequence>
<dbReference type="Pfam" id="PF13649">
    <property type="entry name" value="Methyltransf_25"/>
    <property type="match status" value="1"/>
</dbReference>
<reference evidence="4" key="1">
    <citation type="submission" date="2022-07" db="EMBL/GenBank/DDBJ databases">
        <authorList>
            <person name="Trinca V."/>
            <person name="Uliana J.V.C."/>
            <person name="Torres T.T."/>
            <person name="Ward R.J."/>
            <person name="Monesi N."/>
        </authorList>
    </citation>
    <scope>NUCLEOTIDE SEQUENCE</scope>
    <source>
        <strain evidence="4">HSMRA1968</strain>
        <tissue evidence="4">Whole embryos</tissue>
    </source>
</reference>
<comment type="caution">
    <text evidence="4">The sequence shown here is derived from an EMBL/GenBank/DDBJ whole genome shotgun (WGS) entry which is preliminary data.</text>
</comment>
<dbReference type="Proteomes" id="UP001151699">
    <property type="component" value="Unassembled WGS sequence"/>
</dbReference>
<dbReference type="EMBL" id="WJQU01001881">
    <property type="protein sequence ID" value="KAJ6633584.1"/>
    <property type="molecule type" value="Genomic_DNA"/>
</dbReference>
<dbReference type="InterPro" id="IPR041698">
    <property type="entry name" value="Methyltransf_25"/>
</dbReference>
<dbReference type="Gene3D" id="3.40.50.150">
    <property type="entry name" value="Vaccinia Virus protein VP39"/>
    <property type="match status" value="1"/>
</dbReference>
<accession>A0A9Q0RTW0</accession>
<dbReference type="OrthoDB" id="7771310at2759"/>
<gene>
    <name evidence="4" type="primary">jhamt_2</name>
    <name evidence="4" type="ORF">Bhyg_15928</name>
</gene>
<keyword evidence="5" id="KW-1185">Reference proteome</keyword>
<feature type="domain" description="Methyltransferase" evidence="3">
    <location>
        <begin position="39"/>
        <end position="138"/>
    </location>
</feature>
<dbReference type="GO" id="GO:0008168">
    <property type="term" value="F:methyltransferase activity"/>
    <property type="evidence" value="ECO:0007669"/>
    <property type="project" value="UniProtKB-KW"/>
</dbReference>
<dbReference type="AlphaFoldDB" id="A0A9Q0RTW0"/>
<name>A0A9Q0RTW0_9DIPT</name>
<evidence type="ECO:0000313" key="5">
    <source>
        <dbReference type="Proteomes" id="UP001151699"/>
    </source>
</evidence>
<dbReference type="PANTHER" id="PTHR43861:SF1">
    <property type="entry name" value="TRANS-ACONITATE 2-METHYLTRANSFERASE"/>
    <property type="match status" value="1"/>
</dbReference>
<keyword evidence="2" id="KW-0808">Transferase</keyword>
<protein>
    <submittedName>
        <fullName evidence="4">Juvenile hormone acid O-methyltransferase</fullName>
    </submittedName>
</protein>
<proteinExistence type="predicted"/>
<organism evidence="4 5">
    <name type="scientific">Pseudolycoriella hygida</name>
    <dbReference type="NCBI Taxonomy" id="35572"/>
    <lineage>
        <taxon>Eukaryota</taxon>
        <taxon>Metazoa</taxon>
        <taxon>Ecdysozoa</taxon>
        <taxon>Arthropoda</taxon>
        <taxon>Hexapoda</taxon>
        <taxon>Insecta</taxon>
        <taxon>Pterygota</taxon>
        <taxon>Neoptera</taxon>
        <taxon>Endopterygota</taxon>
        <taxon>Diptera</taxon>
        <taxon>Nematocera</taxon>
        <taxon>Sciaroidea</taxon>
        <taxon>Sciaridae</taxon>
        <taxon>Pseudolycoriella</taxon>
    </lineage>
</organism>
<evidence type="ECO:0000313" key="4">
    <source>
        <dbReference type="EMBL" id="KAJ6633584.1"/>
    </source>
</evidence>
<dbReference type="PANTHER" id="PTHR43861">
    <property type="entry name" value="TRANS-ACONITATE 2-METHYLTRANSFERASE-RELATED"/>
    <property type="match status" value="1"/>
</dbReference>
<dbReference type="GO" id="GO:0032259">
    <property type="term" value="P:methylation"/>
    <property type="evidence" value="ECO:0007669"/>
    <property type="project" value="UniProtKB-KW"/>
</dbReference>
<evidence type="ECO:0000256" key="1">
    <source>
        <dbReference type="ARBA" id="ARBA00022603"/>
    </source>
</evidence>
<dbReference type="SUPFAM" id="SSF53335">
    <property type="entry name" value="S-adenosyl-L-methionine-dependent methyltransferases"/>
    <property type="match status" value="1"/>
</dbReference>
<dbReference type="InterPro" id="IPR029063">
    <property type="entry name" value="SAM-dependent_MTases_sf"/>
</dbReference>